<evidence type="ECO:0000256" key="3">
    <source>
        <dbReference type="ARBA" id="ARBA00022840"/>
    </source>
</evidence>
<dbReference type="GO" id="GO:0008094">
    <property type="term" value="F:ATP-dependent activity, acting on DNA"/>
    <property type="evidence" value="ECO:0007669"/>
    <property type="project" value="TreeGrafter"/>
</dbReference>
<dbReference type="InterPro" id="IPR038718">
    <property type="entry name" value="SNF2-like_sf"/>
</dbReference>
<sequence>MYPSTATLVIVPLALLDQWKTEIDKHCYDNVRYLIVRRSMDLPDARKLASDYELIIMTDTRFRMESKKNKTEKLHDLKPCTCPCLAESRVPDCRCPGDRDVTPLLQVRWKRLVIDEGHIAGNTAAIINYFVQELSIQHKWIVTGTPTSNLLGLQLGRTTDEEDFDLVYPDSDSPEDMSSTQDEGHHSMRIWGSYDRQNLRKLGTMIGDFLSVPQFRAGTKCFKHHVSTLLCDHRGPRPGAIDVLTQIMQMVMVRHRIEDVENDVLLPPMRHDIIRMDLDGYALKSYNAMQAALAINAIDSEREGTVVCILHPISPFSEATVSRGLFWSASDILYNVDQICDLADEFIARAVRRQVGPKDLDLLQQALKHASTAAKDKMWRAMQPYADVPFKISGLDPDVFQAWTQTELCDGSRTIDVMHPDRLTELRSLVRKKPLISRDELVEEGKILDRKEKRIMASKSTGARQAKRGANQRKEMEKEVQGKIKTLKEHVERMTEDEEVEDCQDGERVKQVTSTEAAAARTLKFSPLSGIKVGPSVSTKLNYIISEVYQEYSAKEKFLIFSNSLLTLYQVGEALSLFEIKYLRYTNQEKYLLREQCITTFETSDVYRVLLMELKRGARGLNLISASRIIFCEPVWHPDVESQAIKRAHRIGQTRPVTAKTLVIRSTAEEEMIARRQYLRSSDKVPNMTTESGMRQYLQNPRFLAESASNDLNGVVLSLDDDPSVAVGTQFRACGDEESSSGVDVDSDVGSGGDVTARKKVRFEYYNMGSMLAIITQDGTSLIDPTSFKNSSGSFPVSTSLECFTNAWSPDNTQLYLASSSSIKRYTPSEALLEELYRGSDTVTCLAMKDKRSILFFAAANRVWSLDCTHSPGKVISSLEPHKNTVTRVSVSNDGTLLASVSASAVFVHDLTQSSHAQLKGLPDRKPVVCCLFHQHSRTRLLLGVGRDLVVYDSMRPGSPLKTVRIPGGGDIVGVAASPFSKTLVAVATTNGDVVLVDLDKGNGILKTVNVKTSLTCCAFTAEGAAIYLGTESGKLLILDLRSLEKEPRSFIIGDSSASIKAINVQVSISLRANHVQPHPHLQGKPKSRHGDTSSVKVKSSSTVVVKSSPQRPAPSTRLTSVSAVVAGYGVKSPARVMVASKIRGGGGVTLKKKLFSPARTPLSETRNLGLDARLAASRSPTLSRRVKQSQRSRGLEENQETHARSPSPTSCELTELAGARQRAKASSSHMMGLDVERLGLGPAPVSISGHLAAMRVRSGPPLNDDPRDEGGPKTTTRRIASESVETASNGRKHRPTSAGSAHNKVLSSKAVARTQKQERRSATPDNSDDRLDLSSPELPHEPVTPISLWKNTTKPPLTSATCTSSGVLGLASPEVATWAKGESQKGKGKEKVAVKKARFAQQPDAKESSGGSDEEEEEGGAEIVMDERLDEEREQELSLQVSPRRPTAPPTWLRSPHRPSTANLNMNGAAQDFLRNIVHDVMYDFQRETKAEMMGLHLDLVRTGRGWKRELREIMGEWNSEIQELKAENRRLKEENERLRRGI</sequence>
<feature type="region of interest" description="Disordered" evidence="5">
    <location>
        <begin position="1257"/>
        <end position="1366"/>
    </location>
</feature>
<dbReference type="InterPro" id="IPR001650">
    <property type="entry name" value="Helicase_C-like"/>
</dbReference>
<feature type="compositionally biased region" description="Polar residues" evidence="5">
    <location>
        <begin position="1350"/>
        <end position="1366"/>
    </location>
</feature>
<dbReference type="InterPro" id="IPR036322">
    <property type="entry name" value="WD40_repeat_dom_sf"/>
</dbReference>
<feature type="compositionally biased region" description="Basic and acidic residues" evidence="5">
    <location>
        <begin position="1383"/>
        <end position="1394"/>
    </location>
</feature>
<dbReference type="OrthoDB" id="2801544at2759"/>
<feature type="region of interest" description="Disordered" evidence="5">
    <location>
        <begin position="1077"/>
        <end position="1118"/>
    </location>
</feature>
<comment type="caution">
    <text evidence="7">The sequence shown here is derived from an EMBL/GenBank/DDBJ whole genome shotgun (WGS) entry which is preliminary data.</text>
</comment>
<dbReference type="Gene3D" id="3.40.50.10810">
    <property type="entry name" value="Tandem AAA-ATPase domain"/>
    <property type="match status" value="1"/>
</dbReference>
<feature type="compositionally biased region" description="Basic and acidic residues" evidence="5">
    <location>
        <begin position="1316"/>
        <end position="1333"/>
    </location>
</feature>
<dbReference type="Gene3D" id="2.130.10.10">
    <property type="entry name" value="YVTN repeat-like/Quinoprotein amine dehydrogenase"/>
    <property type="match status" value="1"/>
</dbReference>
<dbReference type="InterPro" id="IPR015943">
    <property type="entry name" value="WD40/YVTN_repeat-like_dom_sf"/>
</dbReference>
<reference evidence="7" key="1">
    <citation type="submission" date="2021-03" db="EMBL/GenBank/DDBJ databases">
        <title>Evolutionary innovations through gain and loss of genes in the ectomycorrhizal Boletales.</title>
        <authorList>
            <person name="Wu G."/>
            <person name="Miyauchi S."/>
            <person name="Morin E."/>
            <person name="Yang Z.-L."/>
            <person name="Xu J."/>
            <person name="Martin F.M."/>
        </authorList>
    </citation>
    <scope>NUCLEOTIDE SEQUENCE</scope>
    <source>
        <strain evidence="7">BR01</strain>
    </source>
</reference>
<dbReference type="SUPFAM" id="SSF52540">
    <property type="entry name" value="P-loop containing nucleoside triphosphate hydrolases"/>
    <property type="match status" value="1"/>
</dbReference>
<dbReference type="InterPro" id="IPR001680">
    <property type="entry name" value="WD40_rpt"/>
</dbReference>
<evidence type="ECO:0000256" key="1">
    <source>
        <dbReference type="ARBA" id="ARBA00022741"/>
    </source>
</evidence>
<organism evidence="7 8">
    <name type="scientific">Boletus reticuloceps</name>
    <dbReference type="NCBI Taxonomy" id="495285"/>
    <lineage>
        <taxon>Eukaryota</taxon>
        <taxon>Fungi</taxon>
        <taxon>Dikarya</taxon>
        <taxon>Basidiomycota</taxon>
        <taxon>Agaricomycotina</taxon>
        <taxon>Agaricomycetes</taxon>
        <taxon>Agaricomycetidae</taxon>
        <taxon>Boletales</taxon>
        <taxon>Boletineae</taxon>
        <taxon>Boletaceae</taxon>
        <taxon>Boletoideae</taxon>
        <taxon>Boletus</taxon>
    </lineage>
</organism>
<dbReference type="SUPFAM" id="SSF50978">
    <property type="entry name" value="WD40 repeat-like"/>
    <property type="match status" value="1"/>
</dbReference>
<evidence type="ECO:0000259" key="6">
    <source>
        <dbReference type="PROSITE" id="PS51194"/>
    </source>
</evidence>
<keyword evidence="3" id="KW-0067">ATP-binding</keyword>
<dbReference type="PANTHER" id="PTHR45626">
    <property type="entry name" value="TRANSCRIPTION TERMINATION FACTOR 2-RELATED"/>
    <property type="match status" value="1"/>
</dbReference>
<dbReference type="Proteomes" id="UP000683000">
    <property type="component" value="Unassembled WGS sequence"/>
</dbReference>
<dbReference type="InterPro" id="IPR027417">
    <property type="entry name" value="P-loop_NTPase"/>
</dbReference>
<keyword evidence="8" id="KW-1185">Reference proteome</keyword>
<feature type="compositionally biased region" description="Polar residues" evidence="5">
    <location>
        <begin position="1274"/>
        <end position="1290"/>
    </location>
</feature>
<gene>
    <name evidence="7" type="ORF">JVT61DRAFT_2406</name>
</gene>
<dbReference type="GO" id="GO:0005524">
    <property type="term" value="F:ATP binding"/>
    <property type="evidence" value="ECO:0007669"/>
    <property type="project" value="UniProtKB-KW"/>
</dbReference>
<keyword evidence="2" id="KW-0378">Hydrolase</keyword>
<name>A0A8I2YNW8_9AGAM</name>
<dbReference type="GO" id="GO:0005634">
    <property type="term" value="C:nucleus"/>
    <property type="evidence" value="ECO:0007669"/>
    <property type="project" value="TreeGrafter"/>
</dbReference>
<evidence type="ECO:0000313" key="7">
    <source>
        <dbReference type="EMBL" id="KAG6376419.1"/>
    </source>
</evidence>
<dbReference type="SMART" id="SM00320">
    <property type="entry name" value="WD40"/>
    <property type="match status" value="3"/>
</dbReference>
<dbReference type="EMBL" id="JAGFBS010000012">
    <property type="protein sequence ID" value="KAG6376419.1"/>
    <property type="molecule type" value="Genomic_DNA"/>
</dbReference>
<feature type="compositionally biased region" description="Basic and acidic residues" evidence="5">
    <location>
        <begin position="472"/>
        <end position="481"/>
    </location>
</feature>
<keyword evidence="1" id="KW-0547">Nucleotide-binding</keyword>
<evidence type="ECO:0000256" key="2">
    <source>
        <dbReference type="ARBA" id="ARBA00022801"/>
    </source>
</evidence>
<feature type="compositionally biased region" description="Low complexity" evidence="5">
    <location>
        <begin position="1093"/>
        <end position="1109"/>
    </location>
</feature>
<feature type="region of interest" description="Disordered" evidence="5">
    <location>
        <begin position="1379"/>
        <end position="1460"/>
    </location>
</feature>
<dbReference type="CDD" id="cd18793">
    <property type="entry name" value="SF2_C_SNF"/>
    <property type="match status" value="1"/>
</dbReference>
<dbReference type="InterPro" id="IPR050628">
    <property type="entry name" value="SNF2_RAD54_helicase_TF"/>
</dbReference>
<dbReference type="PROSITE" id="PS51194">
    <property type="entry name" value="HELICASE_CTER"/>
    <property type="match status" value="1"/>
</dbReference>
<accession>A0A8I2YNW8</accession>
<feature type="coiled-coil region" evidence="4">
    <location>
        <begin position="1509"/>
        <end position="1543"/>
    </location>
</feature>
<proteinExistence type="predicted"/>
<dbReference type="InterPro" id="IPR000330">
    <property type="entry name" value="SNF2_N"/>
</dbReference>
<evidence type="ECO:0000256" key="4">
    <source>
        <dbReference type="SAM" id="Coils"/>
    </source>
</evidence>
<protein>
    <recommendedName>
        <fullName evidence="6">Helicase C-terminal domain-containing protein</fullName>
    </recommendedName>
</protein>
<feature type="region of interest" description="Disordered" evidence="5">
    <location>
        <begin position="458"/>
        <end position="481"/>
    </location>
</feature>
<feature type="compositionally biased region" description="Basic and acidic residues" evidence="5">
    <location>
        <begin position="1194"/>
        <end position="1204"/>
    </location>
</feature>
<evidence type="ECO:0000313" key="8">
    <source>
        <dbReference type="Proteomes" id="UP000683000"/>
    </source>
</evidence>
<dbReference type="Pfam" id="PF00271">
    <property type="entry name" value="Helicase_C"/>
    <property type="match status" value="1"/>
</dbReference>
<dbReference type="Pfam" id="PF00176">
    <property type="entry name" value="SNF2-rel_dom"/>
    <property type="match status" value="1"/>
</dbReference>
<feature type="region of interest" description="Disordered" evidence="5">
    <location>
        <begin position="1176"/>
        <end position="1230"/>
    </location>
</feature>
<dbReference type="GO" id="GO:0006281">
    <property type="term" value="P:DNA repair"/>
    <property type="evidence" value="ECO:0007669"/>
    <property type="project" value="TreeGrafter"/>
</dbReference>
<dbReference type="PANTHER" id="PTHR45626:SF51">
    <property type="entry name" value="SNF2-RELATED DOMAIN-CONTAINING PROTEIN"/>
    <property type="match status" value="1"/>
</dbReference>
<dbReference type="GO" id="GO:0016787">
    <property type="term" value="F:hydrolase activity"/>
    <property type="evidence" value="ECO:0007669"/>
    <property type="project" value="UniProtKB-KW"/>
</dbReference>
<feature type="domain" description="Helicase C-terminal" evidence="6">
    <location>
        <begin position="547"/>
        <end position="702"/>
    </location>
</feature>
<dbReference type="InterPro" id="IPR049730">
    <property type="entry name" value="SNF2/RAD54-like_C"/>
</dbReference>
<keyword evidence="4" id="KW-0175">Coiled coil</keyword>
<evidence type="ECO:0000256" key="5">
    <source>
        <dbReference type="SAM" id="MobiDB-lite"/>
    </source>
</evidence>
<dbReference type="Gene3D" id="3.40.50.300">
    <property type="entry name" value="P-loop containing nucleotide triphosphate hydrolases"/>
    <property type="match status" value="1"/>
</dbReference>